<dbReference type="EMBL" id="MSPP01000001">
    <property type="protein sequence ID" value="OUD10064.1"/>
    <property type="molecule type" value="Genomic_DNA"/>
</dbReference>
<name>A0A251X174_9RHOB</name>
<feature type="region of interest" description="Disordered" evidence="1">
    <location>
        <begin position="148"/>
        <end position="168"/>
    </location>
</feature>
<accession>A0A251X174</accession>
<comment type="caution">
    <text evidence="3">The sequence shown here is derived from an EMBL/GenBank/DDBJ whole genome shotgun (WGS) entry which is preliminary data.</text>
</comment>
<gene>
    <name evidence="3" type="ORF">BVC71_00670</name>
</gene>
<proteinExistence type="predicted"/>
<evidence type="ECO:0000313" key="3">
    <source>
        <dbReference type="EMBL" id="OUD10064.1"/>
    </source>
</evidence>
<keyword evidence="2" id="KW-1133">Transmembrane helix</keyword>
<feature type="transmembrane region" description="Helical" evidence="2">
    <location>
        <begin position="21"/>
        <end position="40"/>
    </location>
</feature>
<evidence type="ECO:0000313" key="4">
    <source>
        <dbReference type="Proteomes" id="UP000194664"/>
    </source>
</evidence>
<dbReference type="AlphaFoldDB" id="A0A251X174"/>
<keyword evidence="2" id="KW-0812">Transmembrane</keyword>
<organism evidence="3 4">
    <name type="scientific">Marivivens niveibacter</name>
    <dbReference type="NCBI Taxonomy" id="1930667"/>
    <lineage>
        <taxon>Bacteria</taxon>
        <taxon>Pseudomonadati</taxon>
        <taxon>Pseudomonadota</taxon>
        <taxon>Alphaproteobacteria</taxon>
        <taxon>Rhodobacterales</taxon>
        <taxon>Paracoccaceae</taxon>
        <taxon>Marivivens group</taxon>
        <taxon>Marivivens</taxon>
    </lineage>
</organism>
<dbReference type="Proteomes" id="UP000194664">
    <property type="component" value="Unassembled WGS sequence"/>
</dbReference>
<keyword evidence="4" id="KW-1185">Reference proteome</keyword>
<keyword evidence="2" id="KW-0472">Membrane</keyword>
<sequence>MAIDLKQDSDSTQQDLTAVEWAGIAAALIWLVGAGVYFTFFSTGSGENSDGIRFVFTLVALLLPVAVVWMAVTSARNMRIYREETDRLRQSIDSMRAALLAERQAKTQAIAPQVEEKLAAIAHTAQKTETVLATFTSSRQAGRVQVPLPRSVEADEQPSLALGTPAEDLEPPLSTTDLIRALNFPETQEDVEGFAALRAALKDRQARQLVQAAQDILTLLSQDGIYMDDMRPDRARPDIWRRFAKGERGRTVAALGGIRDRSCLALTSTRMREDAIFRDAAHHFLRRFDKTLIEFEEHATDEEIVSLSETRTSRAFMLLGRVSGAFN</sequence>
<dbReference type="RefSeq" id="WP_086449718.1">
    <property type="nucleotide sequence ID" value="NZ_MSPP01000001.1"/>
</dbReference>
<dbReference type="OrthoDB" id="7833467at2"/>
<evidence type="ECO:0000256" key="2">
    <source>
        <dbReference type="SAM" id="Phobius"/>
    </source>
</evidence>
<feature type="transmembrane region" description="Helical" evidence="2">
    <location>
        <begin position="52"/>
        <end position="72"/>
    </location>
</feature>
<protein>
    <submittedName>
        <fullName evidence="3">Uncharacterized protein</fullName>
    </submittedName>
</protein>
<reference evidence="3 4" key="1">
    <citation type="submission" date="2016-12" db="EMBL/GenBank/DDBJ databases">
        <title>The draft genome sequence of HSLHS2.</title>
        <authorList>
            <person name="Hu D."/>
            <person name="Wang L."/>
            <person name="Shao Z."/>
        </authorList>
    </citation>
    <scope>NUCLEOTIDE SEQUENCE [LARGE SCALE GENOMIC DNA]</scope>
    <source>
        <strain evidence="3">MCCC 1A06712</strain>
    </source>
</reference>
<evidence type="ECO:0000256" key="1">
    <source>
        <dbReference type="SAM" id="MobiDB-lite"/>
    </source>
</evidence>